<dbReference type="SUPFAM" id="SSF56349">
    <property type="entry name" value="DNA breaking-rejoining enzymes"/>
    <property type="match status" value="1"/>
</dbReference>
<evidence type="ECO:0000313" key="5">
    <source>
        <dbReference type="EMBL" id="SPK77541.1"/>
    </source>
</evidence>
<evidence type="ECO:0000256" key="2">
    <source>
        <dbReference type="SAM" id="MobiDB-lite"/>
    </source>
</evidence>
<name>A0A375I995_9BURK</name>
<dbReference type="AlphaFoldDB" id="A0A375I995"/>
<keyword evidence="5" id="KW-0614">Plasmid</keyword>
<reference evidence="4 6" key="1">
    <citation type="submission" date="2018-01" db="EMBL/GenBank/DDBJ databases">
        <authorList>
            <person name="Gaut B.S."/>
            <person name="Morton B.R."/>
            <person name="Clegg M.T."/>
            <person name="Duvall M.R."/>
        </authorList>
    </citation>
    <scope>NUCLEOTIDE SEQUENCE [LARGE SCALE GENOMIC DNA]</scope>
    <source>
        <strain evidence="4">Cupriavidus taiwanensis LMG 19425</strain>
        <plasmid evidence="6">Plasmid iii</plasmid>
    </source>
</reference>
<feature type="domain" description="Tyr recombinase" evidence="3">
    <location>
        <begin position="8"/>
        <end position="115"/>
    </location>
</feature>
<accession>A0A375I995</accession>
<dbReference type="GO" id="GO:0006310">
    <property type="term" value="P:DNA recombination"/>
    <property type="evidence" value="ECO:0007669"/>
    <property type="project" value="UniProtKB-KW"/>
</dbReference>
<dbReference type="EMBL" id="OOEF01000049">
    <property type="protein sequence ID" value="SPK70441.1"/>
    <property type="molecule type" value="Genomic_DNA"/>
</dbReference>
<gene>
    <name evidence="5" type="ORF">CT19425_P40010</name>
    <name evidence="4" type="ORF">CT19425_U530009</name>
</gene>
<keyword evidence="1" id="KW-0233">DNA recombination</keyword>
<dbReference type="Proteomes" id="UP000255505">
    <property type="component" value="Plasmid III"/>
</dbReference>
<evidence type="ECO:0000259" key="3">
    <source>
        <dbReference type="PROSITE" id="PS51898"/>
    </source>
</evidence>
<proteinExistence type="predicted"/>
<dbReference type="InterPro" id="IPR002104">
    <property type="entry name" value="Integrase_catalytic"/>
</dbReference>
<dbReference type="InterPro" id="IPR013762">
    <property type="entry name" value="Integrase-like_cat_sf"/>
</dbReference>
<dbReference type="Gene3D" id="1.10.443.10">
    <property type="entry name" value="Intergrase catalytic core"/>
    <property type="match status" value="1"/>
</dbReference>
<dbReference type="Proteomes" id="UP000255505">
    <property type="component" value="Unassembled WGS sequence"/>
</dbReference>
<dbReference type="RefSeq" id="WP_331935458.1">
    <property type="nucleotide sequence ID" value="NZ_OOEF01000049.1"/>
</dbReference>
<dbReference type="GO" id="GO:0015074">
    <property type="term" value="P:DNA integration"/>
    <property type="evidence" value="ECO:0007669"/>
    <property type="project" value="InterPro"/>
</dbReference>
<evidence type="ECO:0000256" key="1">
    <source>
        <dbReference type="ARBA" id="ARBA00023172"/>
    </source>
</evidence>
<dbReference type="Pfam" id="PF00589">
    <property type="entry name" value="Phage_integrase"/>
    <property type="match status" value="1"/>
</dbReference>
<dbReference type="InterPro" id="IPR011010">
    <property type="entry name" value="DNA_brk_join_enz"/>
</dbReference>
<feature type="region of interest" description="Disordered" evidence="2">
    <location>
        <begin position="82"/>
        <end position="115"/>
    </location>
</feature>
<evidence type="ECO:0000313" key="6">
    <source>
        <dbReference type="Proteomes" id="UP000255505"/>
    </source>
</evidence>
<sequence length="115" mass="12780">MLAIPAKRFSRALVPFLSRDALLAVPDQRTWSGRRDHALLLLTVQTGLHLSELTSLRPEDLHTGEGAHVRVFGKGRKERCMPLSKKSPRRFSRLGSGATASWRNRHCSQMHGAAG</sequence>
<dbReference type="GO" id="GO:0003677">
    <property type="term" value="F:DNA binding"/>
    <property type="evidence" value="ECO:0007669"/>
    <property type="project" value="InterPro"/>
</dbReference>
<geneLocation type="plasmid" evidence="5">
    <name>III</name>
</geneLocation>
<dbReference type="PROSITE" id="PS51898">
    <property type="entry name" value="TYR_RECOMBINASE"/>
    <property type="match status" value="1"/>
</dbReference>
<organism evidence="4 6">
    <name type="scientific">Cupriavidus taiwanensis</name>
    <dbReference type="NCBI Taxonomy" id="164546"/>
    <lineage>
        <taxon>Bacteria</taxon>
        <taxon>Pseudomonadati</taxon>
        <taxon>Pseudomonadota</taxon>
        <taxon>Betaproteobacteria</taxon>
        <taxon>Burkholderiales</taxon>
        <taxon>Burkholderiaceae</taxon>
        <taxon>Cupriavidus</taxon>
    </lineage>
</organism>
<dbReference type="EMBL" id="LT991978">
    <property type="protein sequence ID" value="SPK77541.1"/>
    <property type="molecule type" value="Genomic_DNA"/>
</dbReference>
<protein>
    <recommendedName>
        <fullName evidence="3">Tyr recombinase domain-containing protein</fullName>
    </recommendedName>
</protein>
<evidence type="ECO:0000313" key="4">
    <source>
        <dbReference type="EMBL" id="SPK70441.1"/>
    </source>
</evidence>